<name>A0ABW0RHW8_9GAMM</name>
<dbReference type="Proteomes" id="UP001596055">
    <property type="component" value="Unassembled WGS sequence"/>
</dbReference>
<dbReference type="RefSeq" id="WP_248154985.1">
    <property type="nucleotide sequence ID" value="NZ_JAKZAJ010000001.1"/>
</dbReference>
<dbReference type="GO" id="GO:0016491">
    <property type="term" value="F:oxidoreductase activity"/>
    <property type="evidence" value="ECO:0007669"/>
    <property type="project" value="UniProtKB-KW"/>
</dbReference>
<accession>A0ABW0RHW8</accession>
<evidence type="ECO:0000313" key="14">
    <source>
        <dbReference type="Proteomes" id="UP001596055"/>
    </source>
</evidence>
<comment type="pathway">
    <text evidence="3">Sphingolipid metabolism.</text>
</comment>
<dbReference type="SMART" id="SM00822">
    <property type="entry name" value="PKS_KR"/>
    <property type="match status" value="1"/>
</dbReference>
<comment type="pathway">
    <text evidence="2">Lipid metabolism; sphingolipid metabolism.</text>
</comment>
<evidence type="ECO:0000256" key="5">
    <source>
        <dbReference type="ARBA" id="ARBA00022741"/>
    </source>
</evidence>
<keyword evidence="5" id="KW-0547">Nucleotide-binding</keyword>
<dbReference type="PANTHER" id="PTHR43550:SF3">
    <property type="entry name" value="3-KETODIHYDROSPHINGOSINE REDUCTASE"/>
    <property type="match status" value="1"/>
</dbReference>
<evidence type="ECO:0000256" key="11">
    <source>
        <dbReference type="ARBA" id="ARBA00026112"/>
    </source>
</evidence>
<dbReference type="PANTHER" id="PTHR43550">
    <property type="entry name" value="3-KETODIHYDROSPHINGOSINE REDUCTASE"/>
    <property type="match status" value="1"/>
</dbReference>
<dbReference type="EMBL" id="JBHSNL010000001">
    <property type="protein sequence ID" value="MFC5544219.1"/>
    <property type="molecule type" value="Genomic_DNA"/>
</dbReference>
<dbReference type="InterPro" id="IPR036291">
    <property type="entry name" value="NAD(P)-bd_dom_sf"/>
</dbReference>
<reference evidence="14" key="1">
    <citation type="journal article" date="2019" name="Int. J. Syst. Evol. Microbiol.">
        <title>The Global Catalogue of Microorganisms (GCM) 10K type strain sequencing project: providing services to taxonomists for standard genome sequencing and annotation.</title>
        <authorList>
            <consortium name="The Broad Institute Genomics Platform"/>
            <consortium name="The Broad Institute Genome Sequencing Center for Infectious Disease"/>
            <person name="Wu L."/>
            <person name="Ma J."/>
        </authorList>
    </citation>
    <scope>NUCLEOTIDE SEQUENCE [LARGE SCALE GENOMIC DNA]</scope>
    <source>
        <strain evidence="14">CGMCC 4.1799</strain>
    </source>
</reference>
<evidence type="ECO:0000256" key="9">
    <source>
        <dbReference type="ARBA" id="ARBA00023002"/>
    </source>
</evidence>
<dbReference type="EC" id="1.1.1.102" evidence="11"/>
<proteinExistence type="inferred from homology"/>
<evidence type="ECO:0000256" key="1">
    <source>
        <dbReference type="ARBA" id="ARBA00004240"/>
    </source>
</evidence>
<evidence type="ECO:0000256" key="3">
    <source>
        <dbReference type="ARBA" id="ARBA00004991"/>
    </source>
</evidence>
<dbReference type="CDD" id="cd08939">
    <property type="entry name" value="KDSR-like_SDR_c"/>
    <property type="match status" value="1"/>
</dbReference>
<dbReference type="PRINTS" id="PR00081">
    <property type="entry name" value="GDHRDH"/>
</dbReference>
<dbReference type="Pfam" id="PF00106">
    <property type="entry name" value="adh_short"/>
    <property type="match status" value="1"/>
</dbReference>
<evidence type="ECO:0000256" key="2">
    <source>
        <dbReference type="ARBA" id="ARBA00004760"/>
    </source>
</evidence>
<evidence type="ECO:0000256" key="10">
    <source>
        <dbReference type="ARBA" id="ARBA00023098"/>
    </source>
</evidence>
<keyword evidence="14" id="KW-1185">Reference proteome</keyword>
<dbReference type="SUPFAM" id="SSF51735">
    <property type="entry name" value="NAD(P)-binding Rossmann-fold domains"/>
    <property type="match status" value="1"/>
</dbReference>
<protein>
    <recommendedName>
        <fullName evidence="11">3-dehydrosphinganine reductase</fullName>
        <ecNumber evidence="11">1.1.1.102</ecNumber>
    </recommendedName>
</protein>
<sequence>MNHSPKHVFITGGASGIGLQLAREYVGSGSPVTLFDIQPTEAALEALSAIPGGGPVRAFRMDVSDPASVRDAFSEAAAAEAPDLVVNCAGICLAAPFEATDDEAYARIIEINLLGSRHVAAAALPHLRAGSQLALIASMAGLVGCYGYSAYCASKYGVVGLAEVLRIELAPRGVAVSVVCPPEVETPMIEEERKNRPKQTATMKKMAGTLPVDYAVAQIRRGIDQRRFMIIPGKRARMLSLTNRLLPGSFTRWLASFLAAR</sequence>
<feature type="domain" description="Ketoreductase" evidence="12">
    <location>
        <begin position="6"/>
        <end position="192"/>
    </location>
</feature>
<keyword evidence="7" id="KW-0521">NADP</keyword>
<dbReference type="Gene3D" id="3.40.50.720">
    <property type="entry name" value="NAD(P)-binding Rossmann-like Domain"/>
    <property type="match status" value="1"/>
</dbReference>
<gene>
    <name evidence="13" type="ORF">ACFPQA_04105</name>
</gene>
<comment type="subcellular location">
    <subcellularLocation>
        <location evidence="1">Endoplasmic reticulum</location>
    </subcellularLocation>
</comment>
<evidence type="ECO:0000256" key="6">
    <source>
        <dbReference type="ARBA" id="ARBA00022824"/>
    </source>
</evidence>
<keyword evidence="8" id="KW-0746">Sphingolipid metabolism</keyword>
<evidence type="ECO:0000256" key="4">
    <source>
        <dbReference type="ARBA" id="ARBA00006484"/>
    </source>
</evidence>
<dbReference type="InterPro" id="IPR002347">
    <property type="entry name" value="SDR_fam"/>
</dbReference>
<keyword evidence="10" id="KW-0443">Lipid metabolism</keyword>
<comment type="caution">
    <text evidence="13">The sequence shown here is derived from an EMBL/GenBank/DDBJ whole genome shotgun (WGS) entry which is preliminary data.</text>
</comment>
<dbReference type="InterPro" id="IPR057326">
    <property type="entry name" value="KR_dom"/>
</dbReference>
<evidence type="ECO:0000256" key="8">
    <source>
        <dbReference type="ARBA" id="ARBA00022919"/>
    </source>
</evidence>
<dbReference type="PROSITE" id="PS00061">
    <property type="entry name" value="ADH_SHORT"/>
    <property type="match status" value="1"/>
</dbReference>
<keyword evidence="6" id="KW-0256">Endoplasmic reticulum</keyword>
<evidence type="ECO:0000259" key="12">
    <source>
        <dbReference type="SMART" id="SM00822"/>
    </source>
</evidence>
<keyword evidence="9 13" id="KW-0560">Oxidoreductase</keyword>
<evidence type="ECO:0000256" key="7">
    <source>
        <dbReference type="ARBA" id="ARBA00022857"/>
    </source>
</evidence>
<dbReference type="InterPro" id="IPR045022">
    <property type="entry name" value="KDSR-like"/>
</dbReference>
<comment type="similarity">
    <text evidence="4">Belongs to the short-chain dehydrogenases/reductases (SDR) family.</text>
</comment>
<organism evidence="13 14">
    <name type="scientific">Marinobacter koreensis</name>
    <dbReference type="NCBI Taxonomy" id="335974"/>
    <lineage>
        <taxon>Bacteria</taxon>
        <taxon>Pseudomonadati</taxon>
        <taxon>Pseudomonadota</taxon>
        <taxon>Gammaproteobacteria</taxon>
        <taxon>Pseudomonadales</taxon>
        <taxon>Marinobacteraceae</taxon>
        <taxon>Marinobacter</taxon>
    </lineage>
</organism>
<evidence type="ECO:0000313" key="13">
    <source>
        <dbReference type="EMBL" id="MFC5544219.1"/>
    </source>
</evidence>
<dbReference type="InterPro" id="IPR020904">
    <property type="entry name" value="Sc_DH/Rdtase_CS"/>
</dbReference>